<reference evidence="3" key="1">
    <citation type="journal article" date="2013" name="Nature">
        <title>Pan genome of the phytoplankton Emiliania underpins its global distribution.</title>
        <authorList>
            <person name="Read B.A."/>
            <person name="Kegel J."/>
            <person name="Klute M.J."/>
            <person name="Kuo A."/>
            <person name="Lefebvre S.C."/>
            <person name="Maumus F."/>
            <person name="Mayer C."/>
            <person name="Miller J."/>
            <person name="Monier A."/>
            <person name="Salamov A."/>
            <person name="Young J."/>
            <person name="Aguilar M."/>
            <person name="Claverie J.M."/>
            <person name="Frickenhaus S."/>
            <person name="Gonzalez K."/>
            <person name="Herman E.K."/>
            <person name="Lin Y.C."/>
            <person name="Napier J."/>
            <person name="Ogata H."/>
            <person name="Sarno A.F."/>
            <person name="Shmutz J."/>
            <person name="Schroeder D."/>
            <person name="de Vargas C."/>
            <person name="Verret F."/>
            <person name="von Dassow P."/>
            <person name="Valentin K."/>
            <person name="Van de Peer Y."/>
            <person name="Wheeler G."/>
            <person name="Dacks J.B."/>
            <person name="Delwiche C.F."/>
            <person name="Dyhrman S.T."/>
            <person name="Glockner G."/>
            <person name="John U."/>
            <person name="Richards T."/>
            <person name="Worden A.Z."/>
            <person name="Zhang X."/>
            <person name="Grigoriev I.V."/>
            <person name="Allen A.E."/>
            <person name="Bidle K."/>
            <person name="Borodovsky M."/>
            <person name="Bowler C."/>
            <person name="Brownlee C."/>
            <person name="Cock J.M."/>
            <person name="Elias M."/>
            <person name="Gladyshev V.N."/>
            <person name="Groth M."/>
            <person name="Guda C."/>
            <person name="Hadaegh A."/>
            <person name="Iglesias-Rodriguez M.D."/>
            <person name="Jenkins J."/>
            <person name="Jones B.M."/>
            <person name="Lawson T."/>
            <person name="Leese F."/>
            <person name="Lindquist E."/>
            <person name="Lobanov A."/>
            <person name="Lomsadze A."/>
            <person name="Malik S.B."/>
            <person name="Marsh M.E."/>
            <person name="Mackinder L."/>
            <person name="Mock T."/>
            <person name="Mueller-Roeber B."/>
            <person name="Pagarete A."/>
            <person name="Parker M."/>
            <person name="Probert I."/>
            <person name="Quesneville H."/>
            <person name="Raines C."/>
            <person name="Rensing S.A."/>
            <person name="Riano-Pachon D.M."/>
            <person name="Richier S."/>
            <person name="Rokitta S."/>
            <person name="Shiraiwa Y."/>
            <person name="Soanes D.M."/>
            <person name="van der Giezen M."/>
            <person name="Wahlund T.M."/>
            <person name="Williams B."/>
            <person name="Wilson W."/>
            <person name="Wolfe G."/>
            <person name="Wurch L.L."/>
        </authorList>
    </citation>
    <scope>NUCLEOTIDE SEQUENCE</scope>
</reference>
<reference evidence="2" key="2">
    <citation type="submission" date="2024-10" db="UniProtKB">
        <authorList>
            <consortium name="EnsemblProtists"/>
        </authorList>
    </citation>
    <scope>IDENTIFICATION</scope>
</reference>
<dbReference type="PaxDb" id="2903-EOD12956"/>
<keyword evidence="3" id="KW-1185">Reference proteome</keyword>
<protein>
    <submittedName>
        <fullName evidence="2">Uncharacterized protein</fullName>
    </submittedName>
</protein>
<organism evidence="2 3">
    <name type="scientific">Emiliania huxleyi (strain CCMP1516)</name>
    <dbReference type="NCBI Taxonomy" id="280463"/>
    <lineage>
        <taxon>Eukaryota</taxon>
        <taxon>Haptista</taxon>
        <taxon>Haptophyta</taxon>
        <taxon>Prymnesiophyceae</taxon>
        <taxon>Isochrysidales</taxon>
        <taxon>Noelaerhabdaceae</taxon>
        <taxon>Emiliania</taxon>
    </lineage>
</organism>
<evidence type="ECO:0000256" key="1">
    <source>
        <dbReference type="SAM" id="MobiDB-lite"/>
    </source>
</evidence>
<dbReference type="GeneID" id="17259107"/>
<feature type="compositionally biased region" description="Basic residues" evidence="1">
    <location>
        <begin position="465"/>
        <end position="474"/>
    </location>
</feature>
<dbReference type="EnsemblProtists" id="EOD12956">
    <property type="protein sequence ID" value="EOD12956"/>
    <property type="gene ID" value="EMIHUDRAFT_213223"/>
</dbReference>
<dbReference type="RefSeq" id="XP_005765385.1">
    <property type="nucleotide sequence ID" value="XM_005765328.1"/>
</dbReference>
<evidence type="ECO:0000313" key="3">
    <source>
        <dbReference type="Proteomes" id="UP000013827"/>
    </source>
</evidence>
<sequence>MPRFSASESFAFSEWRPTEAAADKLEAAAADKASAAPPCGGVVPPELLQMGEAVAEALGLYARLAAERHVGVCSHVLSQASALLSERPEPAPTSPASLLDALVAEHERELRDKDAYHTRYEECAEEQRRALVSRVLAVEEKQAASDATAAALQQANESIAQLQSHGERLAADLSAETERRASAAEEARAHGATIEALRAQLHESRLSMSAGAALLSSLQAEVASLRASRRRGELETSIVASELEAIEEASRSACMARSSLGTGGGSSVVAVAMASADAGAKEARGFNGASDSDATRLSASSDEECRAADDCATDKPGAGCPVPVPVGAASPSANAASTAIATGGDGVGVATRRAPSSAYATPHAASSHTASRLLAAGGDGAKTRLPEAASAFEFTNGPQPSALHEPVASSAVSAPAPPPLELAVALFGLDDALATLINPPARMAMAGALPAAATPSPGQQARVPQNKKKRRRAGHAVSARSALGPVRKLDLFAEDD</sequence>
<dbReference type="KEGG" id="ehx:EMIHUDRAFT_213223"/>
<name>A0A0D3INX1_EMIH1</name>
<dbReference type="HOGENOM" id="CLU_550352_0_0_1"/>
<proteinExistence type="predicted"/>
<dbReference type="Proteomes" id="UP000013827">
    <property type="component" value="Unassembled WGS sequence"/>
</dbReference>
<accession>A0A0D3INX1</accession>
<feature type="region of interest" description="Disordered" evidence="1">
    <location>
        <begin position="450"/>
        <end position="481"/>
    </location>
</feature>
<dbReference type="AlphaFoldDB" id="A0A0D3INX1"/>
<evidence type="ECO:0000313" key="2">
    <source>
        <dbReference type="EnsemblProtists" id="EOD12956"/>
    </source>
</evidence>